<feature type="transmembrane region" description="Helical" evidence="6">
    <location>
        <begin position="137"/>
        <end position="160"/>
    </location>
</feature>
<feature type="compositionally biased region" description="Basic residues" evidence="5">
    <location>
        <begin position="317"/>
        <end position="326"/>
    </location>
</feature>
<comment type="caution">
    <text evidence="9">The sequence shown here is derived from an EMBL/GenBank/DDBJ whole genome shotgun (WGS) entry which is preliminary data.</text>
</comment>
<feature type="region of interest" description="Disordered" evidence="5">
    <location>
        <begin position="299"/>
        <end position="326"/>
    </location>
</feature>
<organism evidence="9 10">
    <name type="scientific">Aporhodopirellula rubra</name>
    <dbReference type="NCBI Taxonomy" id="980271"/>
    <lineage>
        <taxon>Bacteria</taxon>
        <taxon>Pseudomonadati</taxon>
        <taxon>Planctomycetota</taxon>
        <taxon>Planctomycetia</taxon>
        <taxon>Pirellulales</taxon>
        <taxon>Pirellulaceae</taxon>
        <taxon>Aporhodopirellula</taxon>
    </lineage>
</organism>
<dbReference type="GO" id="GO:0006508">
    <property type="term" value="P:proteolysis"/>
    <property type="evidence" value="ECO:0007669"/>
    <property type="project" value="UniProtKB-KW"/>
</dbReference>
<gene>
    <name evidence="9" type="ORF">FHS27_002468</name>
</gene>
<evidence type="ECO:0000256" key="2">
    <source>
        <dbReference type="ARBA" id="ARBA00022692"/>
    </source>
</evidence>
<comment type="subcellular location">
    <subcellularLocation>
        <location evidence="1">Membrane</location>
        <topology evidence="1">Multi-pass membrane protein</topology>
    </subcellularLocation>
</comment>
<dbReference type="GO" id="GO:0004252">
    <property type="term" value="F:serine-type endopeptidase activity"/>
    <property type="evidence" value="ECO:0007669"/>
    <property type="project" value="InterPro"/>
</dbReference>
<evidence type="ECO:0000313" key="9">
    <source>
        <dbReference type="EMBL" id="MBB3206656.1"/>
    </source>
</evidence>
<dbReference type="Pfam" id="PF01694">
    <property type="entry name" value="Rhomboid"/>
    <property type="match status" value="1"/>
</dbReference>
<dbReference type="InterPro" id="IPR046483">
    <property type="entry name" value="DUF6576"/>
</dbReference>
<sequence>MGIYDRDYGRSERTPWDRIENPRSMLIILIVINVIVFVVQLLFTYDVQQELPAGIDAIELAASDRAAIELQYTEKRSHIDDIFAVRGTSLVRPWLWFQTLTYGFLHNTGNIFHLVFNMFILYVFGKPIEQRLGGQEFLKTYLAAIIFGGIVAMVASLIHWSFMPTGVECPMTMGASGGVVAMIVIFACFFPHQELLFMFVFPMKAWVLACLVVLMDLYGAAGLSGRATAYEVHLAGALFGFLYVKQGWDFRWLDLTSLADIPGTLRQRSRRAKLKLHDPEKKIREEEREADRILAKIHQSGESSLTSRERRTLERYSRRKRQSREN</sequence>
<name>A0A7W5DY33_9BACT</name>
<evidence type="ECO:0000256" key="5">
    <source>
        <dbReference type="SAM" id="MobiDB-lite"/>
    </source>
</evidence>
<feature type="transmembrane region" description="Helical" evidence="6">
    <location>
        <begin position="25"/>
        <end position="43"/>
    </location>
</feature>
<proteinExistence type="predicted"/>
<feature type="transmembrane region" description="Helical" evidence="6">
    <location>
        <begin position="172"/>
        <end position="190"/>
    </location>
</feature>
<reference evidence="9 10" key="1">
    <citation type="submission" date="2020-08" db="EMBL/GenBank/DDBJ databases">
        <title>Genomic Encyclopedia of Type Strains, Phase III (KMG-III): the genomes of soil and plant-associated and newly described type strains.</title>
        <authorList>
            <person name="Whitman W."/>
        </authorList>
    </citation>
    <scope>NUCLEOTIDE SEQUENCE [LARGE SCALE GENOMIC DNA]</scope>
    <source>
        <strain evidence="9 10">CECT 8075</strain>
    </source>
</reference>
<dbReference type="SUPFAM" id="SSF144091">
    <property type="entry name" value="Rhomboid-like"/>
    <property type="match status" value="1"/>
</dbReference>
<feature type="domain" description="Peptidase S54 rhomboid" evidence="7">
    <location>
        <begin position="96"/>
        <end position="244"/>
    </location>
</feature>
<dbReference type="PANTHER" id="PTHR43066:SF11">
    <property type="entry name" value="PEPTIDASE S54 RHOMBOID DOMAIN-CONTAINING PROTEIN"/>
    <property type="match status" value="1"/>
</dbReference>
<evidence type="ECO:0000256" key="3">
    <source>
        <dbReference type="ARBA" id="ARBA00022989"/>
    </source>
</evidence>
<evidence type="ECO:0000259" key="7">
    <source>
        <dbReference type="Pfam" id="PF01694"/>
    </source>
</evidence>
<evidence type="ECO:0000256" key="6">
    <source>
        <dbReference type="SAM" id="Phobius"/>
    </source>
</evidence>
<dbReference type="EMBL" id="JACHXU010000007">
    <property type="protein sequence ID" value="MBB3206656.1"/>
    <property type="molecule type" value="Genomic_DNA"/>
</dbReference>
<feature type="transmembrane region" description="Helical" evidence="6">
    <location>
        <begin position="227"/>
        <end position="244"/>
    </location>
</feature>
<feature type="compositionally biased region" description="Basic and acidic residues" evidence="5">
    <location>
        <begin position="307"/>
        <end position="316"/>
    </location>
</feature>
<keyword evidence="2 6" id="KW-0812">Transmembrane</keyword>
<dbReference type="InterPro" id="IPR035952">
    <property type="entry name" value="Rhomboid-like_sf"/>
</dbReference>
<dbReference type="AlphaFoldDB" id="A0A7W5DY33"/>
<keyword evidence="10" id="KW-1185">Reference proteome</keyword>
<feature type="transmembrane region" description="Helical" evidence="6">
    <location>
        <begin position="195"/>
        <end position="215"/>
    </location>
</feature>
<dbReference type="Gene3D" id="1.20.1540.10">
    <property type="entry name" value="Rhomboid-like"/>
    <property type="match status" value="1"/>
</dbReference>
<keyword evidence="3 6" id="KW-1133">Transmembrane helix</keyword>
<keyword evidence="4 6" id="KW-0472">Membrane</keyword>
<feature type="domain" description="DUF6576" evidence="8">
    <location>
        <begin position="284"/>
        <end position="319"/>
    </location>
</feature>
<accession>A0A7W5DY33</accession>
<dbReference type="Pfam" id="PF20216">
    <property type="entry name" value="DUF6576"/>
    <property type="match status" value="1"/>
</dbReference>
<keyword evidence="9" id="KW-0378">Hydrolase</keyword>
<evidence type="ECO:0000313" key="10">
    <source>
        <dbReference type="Proteomes" id="UP000536179"/>
    </source>
</evidence>
<dbReference type="Proteomes" id="UP000536179">
    <property type="component" value="Unassembled WGS sequence"/>
</dbReference>
<keyword evidence="9" id="KW-0645">Protease</keyword>
<dbReference type="RefSeq" id="WP_184305111.1">
    <property type="nucleotide sequence ID" value="NZ_JACHXU010000007.1"/>
</dbReference>
<evidence type="ECO:0000256" key="1">
    <source>
        <dbReference type="ARBA" id="ARBA00004141"/>
    </source>
</evidence>
<dbReference type="InterPro" id="IPR022764">
    <property type="entry name" value="Peptidase_S54_rhomboid_dom"/>
</dbReference>
<evidence type="ECO:0000256" key="4">
    <source>
        <dbReference type="ARBA" id="ARBA00023136"/>
    </source>
</evidence>
<feature type="transmembrane region" description="Helical" evidence="6">
    <location>
        <begin position="104"/>
        <end position="125"/>
    </location>
</feature>
<dbReference type="PANTHER" id="PTHR43066">
    <property type="entry name" value="RHOMBOID-RELATED PROTEIN"/>
    <property type="match status" value="1"/>
</dbReference>
<dbReference type="GO" id="GO:0016020">
    <property type="term" value="C:membrane"/>
    <property type="evidence" value="ECO:0007669"/>
    <property type="project" value="UniProtKB-SubCell"/>
</dbReference>
<evidence type="ECO:0000259" key="8">
    <source>
        <dbReference type="Pfam" id="PF20216"/>
    </source>
</evidence>
<protein>
    <submittedName>
        <fullName evidence="9">Membrane associated rhomboid family serine protease</fullName>
    </submittedName>
</protein>